<dbReference type="Proteomes" id="UP000011744">
    <property type="component" value="Unassembled WGS sequence"/>
</dbReference>
<comment type="caution">
    <text evidence="7">The sequence shown here is derived from an EMBL/GenBank/DDBJ whole genome shotgun (WGS) entry which is preliminary data.</text>
</comment>
<dbReference type="RefSeq" id="WP_008618315.1">
    <property type="nucleotide sequence ID" value="NZ_AONQ01000034.1"/>
</dbReference>
<name>M3A9K6_9PROT</name>
<evidence type="ECO:0000256" key="4">
    <source>
        <dbReference type="ARBA" id="ARBA00023136"/>
    </source>
</evidence>
<feature type="domain" description="Calcineurin-like phosphoesterase" evidence="6">
    <location>
        <begin position="9"/>
        <end position="203"/>
    </location>
</feature>
<evidence type="ECO:0000313" key="7">
    <source>
        <dbReference type="EMBL" id="EME69463.1"/>
    </source>
</evidence>
<dbReference type="GO" id="GO:0016020">
    <property type="term" value="C:membrane"/>
    <property type="evidence" value="ECO:0007669"/>
    <property type="project" value="GOC"/>
</dbReference>
<keyword evidence="8" id="KW-1185">Reference proteome</keyword>
<keyword evidence="4" id="KW-0472">Membrane</keyword>
<evidence type="ECO:0000313" key="8">
    <source>
        <dbReference type="Proteomes" id="UP000011744"/>
    </source>
</evidence>
<gene>
    <name evidence="7" type="ORF">H261_13379</name>
</gene>
<evidence type="ECO:0000256" key="5">
    <source>
        <dbReference type="ARBA" id="ARBA00023211"/>
    </source>
</evidence>
<accession>M3A9K6</accession>
<dbReference type="Pfam" id="PF00149">
    <property type="entry name" value="Metallophos"/>
    <property type="match status" value="1"/>
</dbReference>
<keyword evidence="3" id="KW-0479">Metal-binding</keyword>
<dbReference type="GO" id="GO:0008758">
    <property type="term" value="F:UDP-2,3-diacylglucosamine hydrolase activity"/>
    <property type="evidence" value="ECO:0007669"/>
    <property type="project" value="TreeGrafter"/>
</dbReference>
<dbReference type="SUPFAM" id="SSF56300">
    <property type="entry name" value="Metallo-dependent phosphatases"/>
    <property type="match status" value="1"/>
</dbReference>
<dbReference type="STRING" id="1244869.H261_13379"/>
<reference evidence="7 8" key="1">
    <citation type="journal article" date="2014" name="Genome Announc.">
        <title>Draft Genome Sequence of Magnetospirillum sp. Strain SO-1, a Freshwater Magnetotactic Bacterium Isolated from the Ol'khovka River, Russia.</title>
        <authorList>
            <person name="Grouzdev D.S."/>
            <person name="Dziuba M.V."/>
            <person name="Sukhacheva M.S."/>
            <person name="Mardanov A.V."/>
            <person name="Beletskiy A.V."/>
            <person name="Kuznetsov B.B."/>
            <person name="Skryabin K.G."/>
        </authorList>
    </citation>
    <scope>NUCLEOTIDE SEQUENCE [LARGE SCALE GENOMIC DNA]</scope>
    <source>
        <strain evidence="7 8">SO-1</strain>
    </source>
</reference>
<dbReference type="InterPro" id="IPR004843">
    <property type="entry name" value="Calcineurin-like_PHP"/>
</dbReference>
<dbReference type="OrthoDB" id="8241491at2"/>
<dbReference type="AlphaFoldDB" id="M3A9K6"/>
<organism evidence="7 8">
    <name type="scientific">Paramagnetospirillum caucaseum</name>
    <dbReference type="NCBI Taxonomy" id="1244869"/>
    <lineage>
        <taxon>Bacteria</taxon>
        <taxon>Pseudomonadati</taxon>
        <taxon>Pseudomonadota</taxon>
        <taxon>Alphaproteobacteria</taxon>
        <taxon>Rhodospirillales</taxon>
        <taxon>Magnetospirillaceae</taxon>
        <taxon>Paramagnetospirillum</taxon>
    </lineage>
</organism>
<keyword evidence="2" id="KW-0997">Cell inner membrane</keyword>
<evidence type="ECO:0000256" key="2">
    <source>
        <dbReference type="ARBA" id="ARBA00022519"/>
    </source>
</evidence>
<dbReference type="PATRIC" id="fig|1244869.3.peg.2698"/>
<dbReference type="GO" id="GO:0046872">
    <property type="term" value="F:metal ion binding"/>
    <property type="evidence" value="ECO:0007669"/>
    <property type="project" value="UniProtKB-KW"/>
</dbReference>
<evidence type="ECO:0000256" key="3">
    <source>
        <dbReference type="ARBA" id="ARBA00022723"/>
    </source>
</evidence>
<dbReference type="GO" id="GO:0009245">
    <property type="term" value="P:lipid A biosynthetic process"/>
    <property type="evidence" value="ECO:0007669"/>
    <property type="project" value="TreeGrafter"/>
</dbReference>
<evidence type="ECO:0000259" key="6">
    <source>
        <dbReference type="Pfam" id="PF00149"/>
    </source>
</evidence>
<dbReference type="PANTHER" id="PTHR34990">
    <property type="entry name" value="UDP-2,3-DIACYLGLUCOSAMINE HYDROLASE-RELATED"/>
    <property type="match status" value="1"/>
</dbReference>
<dbReference type="EMBL" id="AONQ01000034">
    <property type="protein sequence ID" value="EME69463.1"/>
    <property type="molecule type" value="Genomic_DNA"/>
</dbReference>
<dbReference type="Gene3D" id="3.60.21.10">
    <property type="match status" value="1"/>
</dbReference>
<evidence type="ECO:0000256" key="1">
    <source>
        <dbReference type="ARBA" id="ARBA00022475"/>
    </source>
</evidence>
<keyword evidence="5" id="KW-0464">Manganese</keyword>
<keyword evidence="1" id="KW-1003">Cell membrane</keyword>
<dbReference type="InterPro" id="IPR029052">
    <property type="entry name" value="Metallo-depent_PP-like"/>
</dbReference>
<proteinExistence type="predicted"/>
<sequence>MIIDIAEEKLVVISDLHIGNPIYSCKRVLTSFIQQAMDEGFSVCLNGDGLDVVQSSFQKMAGEIPEVFGQFRQLRDRGLRGYYVIGNHDIILEHLLADWDFLILTPFLNLTSGGYRIRIEHSHLYDPAFAGHPHLYHLLTKMAGWVLDNWPGAFALWTEFERRRFNPGAGEPRLRGEPAAISQAAREILRRGFDWVIFGHTHHAGVVSMPESGHYLNTGSWLVRPTFARIVSGKVDLCEFQQIGGGKYCTITDAPVITGG</sequence>
<protein>
    <submittedName>
        <fullName evidence="7">Phosphatase</fullName>
    </submittedName>
</protein>
<dbReference type="InterPro" id="IPR043461">
    <property type="entry name" value="LpxH-like"/>
</dbReference>
<dbReference type="eggNOG" id="COG2908">
    <property type="taxonomic scope" value="Bacteria"/>
</dbReference>